<proteinExistence type="predicted"/>
<name>A0AAU2H603_9ACTN</name>
<feature type="region of interest" description="Disordered" evidence="1">
    <location>
        <begin position="22"/>
        <end position="41"/>
    </location>
</feature>
<evidence type="ECO:0000256" key="1">
    <source>
        <dbReference type="SAM" id="MobiDB-lite"/>
    </source>
</evidence>
<evidence type="ECO:0000313" key="2">
    <source>
        <dbReference type="EMBL" id="WTU43792.1"/>
    </source>
</evidence>
<protein>
    <submittedName>
        <fullName evidence="2">Uncharacterized protein</fullName>
    </submittedName>
</protein>
<accession>A0AAU2H603</accession>
<dbReference type="EMBL" id="CP108253">
    <property type="protein sequence ID" value="WTU43792.1"/>
    <property type="molecule type" value="Genomic_DNA"/>
</dbReference>
<reference evidence="2" key="1">
    <citation type="submission" date="2022-10" db="EMBL/GenBank/DDBJ databases">
        <title>The complete genomes of actinobacterial strains from the NBC collection.</title>
        <authorList>
            <person name="Joergensen T.S."/>
            <person name="Alvarez Arevalo M."/>
            <person name="Sterndorff E.B."/>
            <person name="Faurdal D."/>
            <person name="Vuksanovic O."/>
            <person name="Mourched A.-S."/>
            <person name="Charusanti P."/>
            <person name="Shaw S."/>
            <person name="Blin K."/>
            <person name="Weber T."/>
        </authorList>
    </citation>
    <scope>NUCLEOTIDE SEQUENCE</scope>
    <source>
        <strain evidence="2">NBC_00060</strain>
    </source>
</reference>
<organism evidence="2">
    <name type="scientific">Streptomyces sp. NBC_00060</name>
    <dbReference type="NCBI Taxonomy" id="2975636"/>
    <lineage>
        <taxon>Bacteria</taxon>
        <taxon>Bacillati</taxon>
        <taxon>Actinomycetota</taxon>
        <taxon>Actinomycetes</taxon>
        <taxon>Kitasatosporales</taxon>
        <taxon>Streptomycetaceae</taxon>
        <taxon>Streptomyces</taxon>
    </lineage>
</organism>
<gene>
    <name evidence="2" type="ORF">OHV25_31555</name>
</gene>
<sequence>MSFEDEWVELKGSAAEKTAAMRLAGASSSSQGGGPDSGDLVVHSDDLGKVGHEAFLLHGRLLKAGNVTRGAQGSGATAEAAAALGHEGFTMGSELTTTVETWNSQLKTLLQACAHISNHLDYSVAAHASDDAWVAASLKHRTGAPASVSEISKYFG</sequence>
<dbReference type="AlphaFoldDB" id="A0AAU2H603"/>